<evidence type="ECO:0000256" key="4">
    <source>
        <dbReference type="ARBA" id="ARBA00023163"/>
    </source>
</evidence>
<dbReference type="Gene3D" id="1.10.8.60">
    <property type="match status" value="1"/>
</dbReference>
<dbReference type="InterPro" id="IPR058031">
    <property type="entry name" value="AAA_lid_NorR"/>
</dbReference>
<proteinExistence type="predicted"/>
<keyword evidence="3" id="KW-0805">Transcription regulation</keyword>
<dbReference type="PANTHER" id="PTHR32071:SF113">
    <property type="entry name" value="ALGINATE BIOSYNTHESIS TRANSCRIPTIONAL REGULATORY PROTEIN ALGB"/>
    <property type="match status" value="1"/>
</dbReference>
<evidence type="ECO:0000259" key="8">
    <source>
        <dbReference type="PROSITE" id="PS50110"/>
    </source>
</evidence>
<gene>
    <name evidence="9" type="ORF">H9874_10590</name>
</gene>
<keyword evidence="1" id="KW-0547">Nucleotide-binding</keyword>
<dbReference type="Gene3D" id="1.10.10.60">
    <property type="entry name" value="Homeodomain-like"/>
    <property type="match status" value="1"/>
</dbReference>
<dbReference type="InterPro" id="IPR009057">
    <property type="entry name" value="Homeodomain-like_sf"/>
</dbReference>
<accession>A0A9D1R3R4</accession>
<dbReference type="Proteomes" id="UP000824264">
    <property type="component" value="Unassembled WGS sequence"/>
</dbReference>
<dbReference type="GO" id="GO:0006355">
    <property type="term" value="P:regulation of DNA-templated transcription"/>
    <property type="evidence" value="ECO:0007669"/>
    <property type="project" value="InterPro"/>
</dbReference>
<dbReference type="SMART" id="SM00448">
    <property type="entry name" value="REC"/>
    <property type="match status" value="1"/>
</dbReference>
<protein>
    <submittedName>
        <fullName evidence="9">Sigma-54 dependent transcriptional regulator</fullName>
    </submittedName>
</protein>
<dbReference type="InterPro" id="IPR011006">
    <property type="entry name" value="CheY-like_superfamily"/>
</dbReference>
<dbReference type="SMART" id="SM00382">
    <property type="entry name" value="AAA"/>
    <property type="match status" value="1"/>
</dbReference>
<dbReference type="EMBL" id="DXGI01000393">
    <property type="protein sequence ID" value="HIW79571.1"/>
    <property type="molecule type" value="Genomic_DNA"/>
</dbReference>
<feature type="region of interest" description="Disordered" evidence="6">
    <location>
        <begin position="396"/>
        <end position="420"/>
    </location>
</feature>
<reference evidence="9" key="2">
    <citation type="submission" date="2021-04" db="EMBL/GenBank/DDBJ databases">
        <authorList>
            <person name="Gilroy R."/>
        </authorList>
    </citation>
    <scope>NUCLEOTIDE SEQUENCE</scope>
    <source>
        <strain evidence="9">ChiSxjej5B17-1746</strain>
    </source>
</reference>
<dbReference type="GO" id="GO:0000160">
    <property type="term" value="P:phosphorelay signal transduction system"/>
    <property type="evidence" value="ECO:0007669"/>
    <property type="project" value="InterPro"/>
</dbReference>
<dbReference type="SUPFAM" id="SSF52540">
    <property type="entry name" value="P-loop containing nucleoside triphosphate hydrolases"/>
    <property type="match status" value="1"/>
</dbReference>
<name>A0A9D1R3R4_9BACT</name>
<dbReference type="Pfam" id="PF00072">
    <property type="entry name" value="Response_reg"/>
    <property type="match status" value="1"/>
</dbReference>
<comment type="caution">
    <text evidence="9">The sequence shown here is derived from an EMBL/GenBank/DDBJ whole genome shotgun (WGS) entry which is preliminary data.</text>
</comment>
<sequence length="483" mass="52699">MARILVVDDESLIRALVAEVGSSLGHEVLEAASIKEGFVLARTGVDIVLLDVLLPDGDGLAHVDTFAQFPGRPDVIVITGHGNADAAEAALRSGAWEYLVKPLRPRDLTQALTQAAQWRTSRDKQSRRLLLHPDIIGNSPALNEALTELQEAAASNVNVLITGETGVGKELFASALHANSKRAEGPFITVDCTTLPETLVEAHLFGHARGAFTGADRAREGLLAAADQGTLFLDEVGELPLPVQGAFLRALELRRFRPVGEVREVESDFRLVAATNRDLDDMVQMDLYRSDLRFRLRGMTIHVPPLRRRVEDIPLLAEHFVDRYCQRHGLPVKEITSGFHDMLAAYSWPGNVRELRHTIERACAAAGDGGQLFMRHLPTEIRIELARKRLGHLAAPSPAVHAGPSDVPASPAPSAPESFPTLRDMKAKAEREYLAGLFAACGGDVRRAAGIAGVSRGHFYELLRKYGLERTPPEGWAMPAKDR</sequence>
<evidence type="ECO:0000256" key="1">
    <source>
        <dbReference type="ARBA" id="ARBA00022741"/>
    </source>
</evidence>
<evidence type="ECO:0000256" key="6">
    <source>
        <dbReference type="SAM" id="MobiDB-lite"/>
    </source>
</evidence>
<dbReference type="PROSITE" id="PS50110">
    <property type="entry name" value="RESPONSE_REGULATORY"/>
    <property type="match status" value="1"/>
</dbReference>
<keyword evidence="4" id="KW-0804">Transcription</keyword>
<feature type="domain" description="Response regulatory" evidence="8">
    <location>
        <begin position="3"/>
        <end position="116"/>
    </location>
</feature>
<dbReference type="CDD" id="cd00009">
    <property type="entry name" value="AAA"/>
    <property type="match status" value="1"/>
</dbReference>
<reference evidence="9" key="1">
    <citation type="journal article" date="2021" name="PeerJ">
        <title>Extensive microbial diversity within the chicken gut microbiome revealed by metagenomics and culture.</title>
        <authorList>
            <person name="Gilroy R."/>
            <person name="Ravi A."/>
            <person name="Getino M."/>
            <person name="Pursley I."/>
            <person name="Horton D.L."/>
            <person name="Alikhan N.F."/>
            <person name="Baker D."/>
            <person name="Gharbi K."/>
            <person name="Hall N."/>
            <person name="Watson M."/>
            <person name="Adriaenssens E.M."/>
            <person name="Foster-Nyarko E."/>
            <person name="Jarju S."/>
            <person name="Secka A."/>
            <person name="Antonio M."/>
            <person name="Oren A."/>
            <person name="Chaudhuri R.R."/>
            <person name="La Ragione R."/>
            <person name="Hildebrand F."/>
            <person name="Pallen M.J."/>
        </authorList>
    </citation>
    <scope>NUCLEOTIDE SEQUENCE</scope>
    <source>
        <strain evidence="9">ChiSxjej5B17-1746</strain>
    </source>
</reference>
<dbReference type="Pfam" id="PF00158">
    <property type="entry name" value="Sigma54_activat"/>
    <property type="match status" value="1"/>
</dbReference>
<dbReference type="Pfam" id="PF25601">
    <property type="entry name" value="AAA_lid_14"/>
    <property type="match status" value="1"/>
</dbReference>
<dbReference type="InterPro" id="IPR002078">
    <property type="entry name" value="Sigma_54_int"/>
</dbReference>
<dbReference type="InterPro" id="IPR025944">
    <property type="entry name" value="Sigma_54_int_dom_CS"/>
</dbReference>
<feature type="domain" description="Sigma-54 factor interaction" evidence="7">
    <location>
        <begin position="135"/>
        <end position="364"/>
    </location>
</feature>
<keyword evidence="2" id="KW-0067">ATP-binding</keyword>
<evidence type="ECO:0000256" key="5">
    <source>
        <dbReference type="PROSITE-ProRule" id="PRU00169"/>
    </source>
</evidence>
<organism evidence="9 10">
    <name type="scientific">Candidatus Bilophila faecipullorum</name>
    <dbReference type="NCBI Taxonomy" id="2838482"/>
    <lineage>
        <taxon>Bacteria</taxon>
        <taxon>Pseudomonadati</taxon>
        <taxon>Thermodesulfobacteriota</taxon>
        <taxon>Desulfovibrionia</taxon>
        <taxon>Desulfovibrionales</taxon>
        <taxon>Desulfovibrionaceae</taxon>
        <taxon>Bilophila</taxon>
    </lineage>
</organism>
<dbReference type="PROSITE" id="PS50045">
    <property type="entry name" value="SIGMA54_INTERACT_4"/>
    <property type="match status" value="1"/>
</dbReference>
<dbReference type="SUPFAM" id="SSF46689">
    <property type="entry name" value="Homeodomain-like"/>
    <property type="match status" value="1"/>
</dbReference>
<evidence type="ECO:0000313" key="10">
    <source>
        <dbReference type="Proteomes" id="UP000824264"/>
    </source>
</evidence>
<dbReference type="Gene3D" id="3.40.50.300">
    <property type="entry name" value="P-loop containing nucleotide triphosphate hydrolases"/>
    <property type="match status" value="1"/>
</dbReference>
<dbReference type="InterPro" id="IPR025662">
    <property type="entry name" value="Sigma_54_int_dom_ATP-bd_1"/>
</dbReference>
<evidence type="ECO:0000313" key="9">
    <source>
        <dbReference type="EMBL" id="HIW79571.1"/>
    </source>
</evidence>
<dbReference type="GO" id="GO:0005524">
    <property type="term" value="F:ATP binding"/>
    <property type="evidence" value="ECO:0007669"/>
    <property type="project" value="UniProtKB-KW"/>
</dbReference>
<dbReference type="PROSITE" id="PS00675">
    <property type="entry name" value="SIGMA54_INTERACT_1"/>
    <property type="match status" value="1"/>
</dbReference>
<evidence type="ECO:0000259" key="7">
    <source>
        <dbReference type="PROSITE" id="PS50045"/>
    </source>
</evidence>
<dbReference type="InterPro" id="IPR003593">
    <property type="entry name" value="AAA+_ATPase"/>
</dbReference>
<dbReference type="PANTHER" id="PTHR32071">
    <property type="entry name" value="TRANSCRIPTIONAL REGULATORY PROTEIN"/>
    <property type="match status" value="1"/>
</dbReference>
<dbReference type="PROSITE" id="PS00688">
    <property type="entry name" value="SIGMA54_INTERACT_3"/>
    <property type="match status" value="1"/>
</dbReference>
<dbReference type="FunFam" id="3.40.50.300:FF:000006">
    <property type="entry name" value="DNA-binding transcriptional regulator NtrC"/>
    <property type="match status" value="1"/>
</dbReference>
<keyword evidence="5" id="KW-0597">Phosphoprotein</keyword>
<dbReference type="SUPFAM" id="SSF52172">
    <property type="entry name" value="CheY-like"/>
    <property type="match status" value="1"/>
</dbReference>
<evidence type="ECO:0000256" key="2">
    <source>
        <dbReference type="ARBA" id="ARBA00022840"/>
    </source>
</evidence>
<dbReference type="AlphaFoldDB" id="A0A9D1R3R4"/>
<dbReference type="InterPro" id="IPR001789">
    <property type="entry name" value="Sig_transdc_resp-reg_receiver"/>
</dbReference>
<dbReference type="Gene3D" id="3.40.50.2300">
    <property type="match status" value="1"/>
</dbReference>
<dbReference type="InterPro" id="IPR027417">
    <property type="entry name" value="P-loop_NTPase"/>
</dbReference>
<feature type="modified residue" description="4-aspartylphosphate" evidence="5">
    <location>
        <position position="51"/>
    </location>
</feature>
<evidence type="ECO:0000256" key="3">
    <source>
        <dbReference type="ARBA" id="ARBA00023015"/>
    </source>
</evidence>